<dbReference type="RefSeq" id="XP_040761864.1">
    <property type="nucleotide sequence ID" value="XM_040901948.1"/>
</dbReference>
<dbReference type="InParanoid" id="A0A165D494"/>
<organism evidence="2 3">
    <name type="scientific">Laetiporus sulphureus 93-53</name>
    <dbReference type="NCBI Taxonomy" id="1314785"/>
    <lineage>
        <taxon>Eukaryota</taxon>
        <taxon>Fungi</taxon>
        <taxon>Dikarya</taxon>
        <taxon>Basidiomycota</taxon>
        <taxon>Agaricomycotina</taxon>
        <taxon>Agaricomycetes</taxon>
        <taxon>Polyporales</taxon>
        <taxon>Laetiporus</taxon>
    </lineage>
</organism>
<gene>
    <name evidence="2" type="ORF">LAESUDRAFT_309906</name>
</gene>
<name>A0A165D494_9APHY</name>
<feature type="compositionally biased region" description="Polar residues" evidence="1">
    <location>
        <begin position="177"/>
        <end position="195"/>
    </location>
</feature>
<reference evidence="2 3" key="1">
    <citation type="journal article" date="2016" name="Mol. Biol. Evol.">
        <title>Comparative Genomics of Early-Diverging Mushroom-Forming Fungi Provides Insights into the Origins of Lignocellulose Decay Capabilities.</title>
        <authorList>
            <person name="Nagy L.G."/>
            <person name="Riley R."/>
            <person name="Tritt A."/>
            <person name="Adam C."/>
            <person name="Daum C."/>
            <person name="Floudas D."/>
            <person name="Sun H."/>
            <person name="Yadav J.S."/>
            <person name="Pangilinan J."/>
            <person name="Larsson K.H."/>
            <person name="Matsuura K."/>
            <person name="Barry K."/>
            <person name="Labutti K."/>
            <person name="Kuo R."/>
            <person name="Ohm R.A."/>
            <person name="Bhattacharya S.S."/>
            <person name="Shirouzu T."/>
            <person name="Yoshinaga Y."/>
            <person name="Martin F.M."/>
            <person name="Grigoriev I.V."/>
            <person name="Hibbett D.S."/>
        </authorList>
    </citation>
    <scope>NUCLEOTIDE SEQUENCE [LARGE SCALE GENOMIC DNA]</scope>
    <source>
        <strain evidence="2 3">93-53</strain>
    </source>
</reference>
<dbReference type="Proteomes" id="UP000076871">
    <property type="component" value="Unassembled WGS sequence"/>
</dbReference>
<evidence type="ECO:0000313" key="3">
    <source>
        <dbReference type="Proteomes" id="UP000076871"/>
    </source>
</evidence>
<evidence type="ECO:0000256" key="1">
    <source>
        <dbReference type="SAM" id="MobiDB-lite"/>
    </source>
</evidence>
<feature type="region of interest" description="Disordered" evidence="1">
    <location>
        <begin position="176"/>
        <end position="195"/>
    </location>
</feature>
<evidence type="ECO:0000313" key="2">
    <source>
        <dbReference type="EMBL" id="KZT04124.1"/>
    </source>
</evidence>
<sequence>MINQRSASAVYTRSASVCTGLLPTTSPARSASLCFGSPSAALCTRVPCEGARPDVADLKDQSGIATSFGLFKTNDPRRGQPVLNSQLLRVPTPSSSLLPRRASPPPLPLPKYLCRAVCFNATGGRRFSAARIDEVANTRTCASWPNSSSLGCGGSVLGVIPFPRRYHLVRPDLVQHPGSSPSVSPENNFTQTSPD</sequence>
<dbReference type="GeneID" id="63818979"/>
<dbReference type="EMBL" id="KV427638">
    <property type="protein sequence ID" value="KZT04124.1"/>
    <property type="molecule type" value="Genomic_DNA"/>
</dbReference>
<accession>A0A165D494</accession>
<keyword evidence="3" id="KW-1185">Reference proteome</keyword>
<dbReference type="AlphaFoldDB" id="A0A165D494"/>
<protein>
    <submittedName>
        <fullName evidence="2">Uncharacterized protein</fullName>
    </submittedName>
</protein>
<proteinExistence type="predicted"/>